<evidence type="ECO:0000256" key="1">
    <source>
        <dbReference type="ARBA" id="ARBA00001286"/>
    </source>
</evidence>
<dbReference type="SUPFAM" id="SSF46767">
    <property type="entry name" value="Methylated DNA-protein cysteine methyltransferase, C-terminal domain"/>
    <property type="match status" value="1"/>
</dbReference>
<dbReference type="NCBIfam" id="TIGR00589">
    <property type="entry name" value="ogt"/>
    <property type="match status" value="1"/>
</dbReference>
<keyword evidence="2" id="KW-0489">Methyltransferase</keyword>
<dbReference type="PANTHER" id="PTHR42942:SF1">
    <property type="entry name" value="ALKYLTRANSFERASE-LIKE PROTEIN 1"/>
    <property type="match status" value="1"/>
</dbReference>
<comment type="caution">
    <text evidence="8">The sequence shown here is derived from an EMBL/GenBank/DDBJ whole genome shotgun (WGS) entry which is preliminary data.</text>
</comment>
<proteinExistence type="predicted"/>
<dbReference type="Gene3D" id="1.10.10.10">
    <property type="entry name" value="Winged helix-like DNA-binding domain superfamily/Winged helix DNA-binding domain"/>
    <property type="match status" value="1"/>
</dbReference>
<dbReference type="GO" id="GO:0003908">
    <property type="term" value="F:methylated-DNA-[protein]-cysteine S-methyltransferase activity"/>
    <property type="evidence" value="ECO:0007669"/>
    <property type="project" value="UniProtKB-EC"/>
</dbReference>
<dbReference type="InterPro" id="IPR052520">
    <property type="entry name" value="ATL_DNA_repair"/>
</dbReference>
<reference evidence="8 9" key="1">
    <citation type="journal article" date="2016" name="Nat. Commun.">
        <title>Thousands of microbial genomes shed light on interconnected biogeochemical processes in an aquifer system.</title>
        <authorList>
            <person name="Anantharaman K."/>
            <person name="Brown C.T."/>
            <person name="Hug L.A."/>
            <person name="Sharon I."/>
            <person name="Castelle C.J."/>
            <person name="Probst A.J."/>
            <person name="Thomas B.C."/>
            <person name="Singh A."/>
            <person name="Wilkins M.J."/>
            <person name="Karaoz U."/>
            <person name="Brodie E.L."/>
            <person name="Williams K.H."/>
            <person name="Hubbard S.S."/>
            <person name="Banfield J.F."/>
        </authorList>
    </citation>
    <scope>NUCLEOTIDE SEQUENCE [LARGE SCALE GENOMIC DNA]</scope>
</reference>
<dbReference type="InterPro" id="IPR036388">
    <property type="entry name" value="WH-like_DNA-bd_sf"/>
</dbReference>
<dbReference type="GO" id="GO:0006281">
    <property type="term" value="P:DNA repair"/>
    <property type="evidence" value="ECO:0007669"/>
    <property type="project" value="UniProtKB-KW"/>
</dbReference>
<dbReference type="AlphaFoldDB" id="A0A1F7XCS0"/>
<dbReference type="InterPro" id="IPR001497">
    <property type="entry name" value="MethylDNA_cys_MeTrfase_AS"/>
</dbReference>
<feature type="domain" description="Methylated-DNA-[protein]-cysteine S-methyltransferase DNA binding" evidence="7">
    <location>
        <begin position="7"/>
        <end position="93"/>
    </location>
</feature>
<keyword evidence="4" id="KW-0227">DNA damage</keyword>
<evidence type="ECO:0000256" key="2">
    <source>
        <dbReference type="ARBA" id="ARBA00022603"/>
    </source>
</evidence>
<evidence type="ECO:0000313" key="9">
    <source>
        <dbReference type="Proteomes" id="UP000177053"/>
    </source>
</evidence>
<protein>
    <recommendedName>
        <fullName evidence="7">Methylated-DNA-[protein]-cysteine S-methyltransferase DNA binding domain-containing protein</fullName>
    </recommendedName>
</protein>
<comment type="catalytic activity">
    <reaction evidence="6">
        <text>a 6-O-methyl-2'-deoxyguanosine in DNA + L-cysteinyl-[protein] = S-methyl-L-cysteinyl-[protein] + a 2'-deoxyguanosine in DNA</text>
        <dbReference type="Rhea" id="RHEA:24000"/>
        <dbReference type="Rhea" id="RHEA-COMP:10131"/>
        <dbReference type="Rhea" id="RHEA-COMP:10132"/>
        <dbReference type="Rhea" id="RHEA-COMP:11367"/>
        <dbReference type="Rhea" id="RHEA-COMP:11368"/>
        <dbReference type="ChEBI" id="CHEBI:29950"/>
        <dbReference type="ChEBI" id="CHEBI:82612"/>
        <dbReference type="ChEBI" id="CHEBI:85445"/>
        <dbReference type="ChEBI" id="CHEBI:85448"/>
        <dbReference type="EC" id="2.1.1.63"/>
    </reaction>
</comment>
<dbReference type="InterPro" id="IPR036217">
    <property type="entry name" value="MethylDNA_cys_MeTrfase_DNAb"/>
</dbReference>
<evidence type="ECO:0000259" key="7">
    <source>
        <dbReference type="Pfam" id="PF01035"/>
    </source>
</evidence>
<evidence type="ECO:0000256" key="5">
    <source>
        <dbReference type="ARBA" id="ARBA00023204"/>
    </source>
</evidence>
<sequence length="112" mass="12925">MGINNLFEKVYRVVKNIPKGKVASYGQIAKLARVRGLSKRKITPRMVGIALHKNPDPENIPCHRVVNKDGRIAENYAFGGWKKQKKKLLVEGVKFIDEMHVDLEKFFWKPRP</sequence>
<evidence type="ECO:0000256" key="4">
    <source>
        <dbReference type="ARBA" id="ARBA00022763"/>
    </source>
</evidence>
<organism evidence="8 9">
    <name type="scientific">Candidatus Woesebacteria bacterium RBG_16_34_12</name>
    <dbReference type="NCBI Taxonomy" id="1802480"/>
    <lineage>
        <taxon>Bacteria</taxon>
        <taxon>Candidatus Woeseibacteriota</taxon>
    </lineage>
</organism>
<dbReference type="Pfam" id="PF01035">
    <property type="entry name" value="DNA_binding_1"/>
    <property type="match status" value="1"/>
</dbReference>
<keyword evidence="3" id="KW-0808">Transferase</keyword>
<comment type="catalytic activity">
    <reaction evidence="1">
        <text>a 4-O-methyl-thymidine in DNA + L-cysteinyl-[protein] = a thymidine in DNA + S-methyl-L-cysteinyl-[protein]</text>
        <dbReference type="Rhea" id="RHEA:53428"/>
        <dbReference type="Rhea" id="RHEA-COMP:10131"/>
        <dbReference type="Rhea" id="RHEA-COMP:10132"/>
        <dbReference type="Rhea" id="RHEA-COMP:13555"/>
        <dbReference type="Rhea" id="RHEA-COMP:13556"/>
        <dbReference type="ChEBI" id="CHEBI:29950"/>
        <dbReference type="ChEBI" id="CHEBI:82612"/>
        <dbReference type="ChEBI" id="CHEBI:137386"/>
        <dbReference type="ChEBI" id="CHEBI:137387"/>
        <dbReference type="EC" id="2.1.1.63"/>
    </reaction>
</comment>
<dbReference type="InterPro" id="IPR014048">
    <property type="entry name" value="MethylDNA_cys_MeTrfase_DNA-bd"/>
</dbReference>
<gene>
    <name evidence="8" type="ORF">A2Z22_03430</name>
</gene>
<keyword evidence="5" id="KW-0234">DNA repair</keyword>
<evidence type="ECO:0000256" key="6">
    <source>
        <dbReference type="ARBA" id="ARBA00049348"/>
    </source>
</evidence>
<dbReference type="EMBL" id="MGFS01000003">
    <property type="protein sequence ID" value="OGM12115.1"/>
    <property type="molecule type" value="Genomic_DNA"/>
</dbReference>
<dbReference type="Proteomes" id="UP000177053">
    <property type="component" value="Unassembled WGS sequence"/>
</dbReference>
<dbReference type="CDD" id="cd06445">
    <property type="entry name" value="ATase"/>
    <property type="match status" value="1"/>
</dbReference>
<evidence type="ECO:0000256" key="3">
    <source>
        <dbReference type="ARBA" id="ARBA00022679"/>
    </source>
</evidence>
<dbReference type="PROSITE" id="PS00374">
    <property type="entry name" value="MGMT"/>
    <property type="match status" value="1"/>
</dbReference>
<dbReference type="PANTHER" id="PTHR42942">
    <property type="entry name" value="6-O-METHYLGUANINE DNA METHYLTRANSFERASE"/>
    <property type="match status" value="1"/>
</dbReference>
<evidence type="ECO:0000313" key="8">
    <source>
        <dbReference type="EMBL" id="OGM12115.1"/>
    </source>
</evidence>
<accession>A0A1F7XCS0</accession>
<name>A0A1F7XCS0_9BACT</name>
<dbReference type="GO" id="GO:0032259">
    <property type="term" value="P:methylation"/>
    <property type="evidence" value="ECO:0007669"/>
    <property type="project" value="UniProtKB-KW"/>
</dbReference>